<keyword evidence="1" id="KW-0472">Membrane</keyword>
<organism evidence="2 3">
    <name type="scientific">Candidatus Nitrosocaldus cavascurensis</name>
    <dbReference type="NCBI Taxonomy" id="2058097"/>
    <lineage>
        <taxon>Archaea</taxon>
        <taxon>Nitrososphaerota</taxon>
        <taxon>Nitrososphaeria</taxon>
        <taxon>Candidatus Nitrosocaldales</taxon>
        <taxon>Candidatus Nitrosocaldaceae</taxon>
        <taxon>Candidatus Nitrosocaldus</taxon>
    </lineage>
</organism>
<sequence>MVWVYVVIGLLIILVLVVLLKGERRPLYGKYHATDTLTICLSCGSRFRGSKCPYCGFEHAEHKL</sequence>
<name>A0A2K5AR68_9ARCH</name>
<feature type="transmembrane region" description="Helical" evidence="1">
    <location>
        <begin position="6"/>
        <end position="22"/>
    </location>
</feature>
<dbReference type="AlphaFoldDB" id="A0A2K5AR68"/>
<gene>
    <name evidence="2" type="ORF">NCAV_0961</name>
</gene>
<keyword evidence="1" id="KW-1133">Transmembrane helix</keyword>
<dbReference type="KEGG" id="ncv:NCAV_0961"/>
<evidence type="ECO:0000313" key="3">
    <source>
        <dbReference type="Proteomes" id="UP000236248"/>
    </source>
</evidence>
<proteinExistence type="predicted"/>
<dbReference type="EMBL" id="LT981265">
    <property type="protein sequence ID" value="SPC34138.1"/>
    <property type="molecule type" value="Genomic_DNA"/>
</dbReference>
<dbReference type="GeneID" id="41595005"/>
<dbReference type="RefSeq" id="WP_148695181.1">
    <property type="nucleotide sequence ID" value="NZ_LT981265.1"/>
</dbReference>
<evidence type="ECO:0000256" key="1">
    <source>
        <dbReference type="SAM" id="Phobius"/>
    </source>
</evidence>
<protein>
    <submittedName>
        <fullName evidence="2">Uncharacterized protein</fullName>
    </submittedName>
</protein>
<keyword evidence="3" id="KW-1185">Reference proteome</keyword>
<keyword evidence="1" id="KW-0812">Transmembrane</keyword>
<reference evidence="3" key="1">
    <citation type="submission" date="2018-01" db="EMBL/GenBank/DDBJ databases">
        <authorList>
            <person name="Kerou L M."/>
        </authorList>
    </citation>
    <scope>NUCLEOTIDE SEQUENCE [LARGE SCALE GENOMIC DNA]</scope>
    <source>
        <strain evidence="3">SCU2</strain>
    </source>
</reference>
<dbReference type="Proteomes" id="UP000236248">
    <property type="component" value="Chromosome NCAV"/>
</dbReference>
<accession>A0A2K5AR68</accession>
<evidence type="ECO:0000313" key="2">
    <source>
        <dbReference type="EMBL" id="SPC34138.1"/>
    </source>
</evidence>